<evidence type="ECO:0000259" key="3">
    <source>
        <dbReference type="Pfam" id="PF03972"/>
    </source>
</evidence>
<dbReference type="OrthoDB" id="10055203at2759"/>
<dbReference type="InterPro" id="IPR005656">
    <property type="entry name" value="MmgE_PrpD"/>
</dbReference>
<dbReference type="NCBIfam" id="TIGR02330">
    <property type="entry name" value="prpD"/>
    <property type="match status" value="1"/>
</dbReference>
<organism evidence="5 6">
    <name type="scientific">Obba rivulosa</name>
    <dbReference type="NCBI Taxonomy" id="1052685"/>
    <lineage>
        <taxon>Eukaryota</taxon>
        <taxon>Fungi</taxon>
        <taxon>Dikarya</taxon>
        <taxon>Basidiomycota</taxon>
        <taxon>Agaricomycotina</taxon>
        <taxon>Agaricomycetes</taxon>
        <taxon>Polyporales</taxon>
        <taxon>Gelatoporiaceae</taxon>
        <taxon>Obba</taxon>
    </lineage>
</organism>
<dbReference type="Gene3D" id="3.30.1330.120">
    <property type="entry name" value="2-methylcitrate dehydratase PrpD"/>
    <property type="match status" value="1"/>
</dbReference>
<dbReference type="EMBL" id="KV722553">
    <property type="protein sequence ID" value="OCH85954.1"/>
    <property type="molecule type" value="Genomic_DNA"/>
</dbReference>
<dbReference type="InterPro" id="IPR042188">
    <property type="entry name" value="MmgE/PrpD_sf_2"/>
</dbReference>
<evidence type="ECO:0000259" key="4">
    <source>
        <dbReference type="Pfam" id="PF19305"/>
    </source>
</evidence>
<dbReference type="InterPro" id="IPR012705">
    <property type="entry name" value="2Me_IsoCit_deHydtase_PrpD"/>
</dbReference>
<accession>A0A8E2AMC0</accession>
<proteinExistence type="inferred from homology"/>
<name>A0A8E2AMC0_9APHY</name>
<dbReference type="InterPro" id="IPR036148">
    <property type="entry name" value="MmgE/PrpD_sf"/>
</dbReference>
<dbReference type="Pfam" id="PF03972">
    <property type="entry name" value="MmgE_PrpD_N"/>
    <property type="match status" value="1"/>
</dbReference>
<feature type="domain" description="MmgE/PrpD N-terminal" evidence="3">
    <location>
        <begin position="17"/>
        <end position="262"/>
    </location>
</feature>
<sequence>MSSNDNSRPPFDAVIQAITDYVFDYEVTSEKAWTRARIAVLDSLGCAIESLPSCASFIGPVVKGTVVPNGFPLPGTSYVLDPVKAAFDYGALIRYLDHSDAYPGAEWGHPSDNIGAILPVADWLSREGNDDITMKDVLEAIIKAYEIQGIFQAKNAFNEVGIDHVILVKIAATAVVSKLMGLTREQTNDAVSQAWADGQPLRVYRQSPNTSPRKGWAAGDACMRAVHNVLMTKSGQPGYPTVLTAPKWGFYDTSFGGKTFELPKPFRTHVIEHFFIKLVAAEGHGIAAVEAALLLAERLAGRLDEVRAVRIRTQRPAMRIIDKRGPLHNAADRDHCMRYMVAVTLLKRDWPDVGDYADGSPWARDPRVDALRAKMTMEEDPQMTADYMNPAAGKCASALQVTMADGTVLEEVLVERPIGHPWRADTTERAKAKFVELAGAVLEDPAGLWDETMQAGWANIKVRDWMDQVTRRTKARL</sequence>
<dbReference type="InterPro" id="IPR042183">
    <property type="entry name" value="MmgE/PrpD_sf_1"/>
</dbReference>
<keyword evidence="6" id="KW-1185">Reference proteome</keyword>
<dbReference type="SUPFAM" id="SSF103378">
    <property type="entry name" value="2-methylcitrate dehydratase PrpD"/>
    <property type="match status" value="1"/>
</dbReference>
<evidence type="ECO:0000313" key="6">
    <source>
        <dbReference type="Proteomes" id="UP000250043"/>
    </source>
</evidence>
<dbReference type="Proteomes" id="UP000250043">
    <property type="component" value="Unassembled WGS sequence"/>
</dbReference>
<keyword evidence="2" id="KW-0456">Lyase</keyword>
<reference evidence="5 6" key="1">
    <citation type="submission" date="2016-07" db="EMBL/GenBank/DDBJ databases">
        <title>Draft genome of the white-rot fungus Obba rivulosa 3A-2.</title>
        <authorList>
            <consortium name="DOE Joint Genome Institute"/>
            <person name="Miettinen O."/>
            <person name="Riley R."/>
            <person name="Acob R."/>
            <person name="Barry K."/>
            <person name="Cullen D."/>
            <person name="De Vries R."/>
            <person name="Hainaut M."/>
            <person name="Hatakka A."/>
            <person name="Henrissat B."/>
            <person name="Hilden K."/>
            <person name="Kuo R."/>
            <person name="Labutti K."/>
            <person name="Lipzen A."/>
            <person name="Makela M.R."/>
            <person name="Sandor L."/>
            <person name="Spatafora J.W."/>
            <person name="Grigoriev I.V."/>
            <person name="Hibbett D.S."/>
        </authorList>
    </citation>
    <scope>NUCLEOTIDE SEQUENCE [LARGE SCALE GENOMIC DNA]</scope>
    <source>
        <strain evidence="5 6">3A-2</strain>
    </source>
</reference>
<dbReference type="InterPro" id="IPR045337">
    <property type="entry name" value="MmgE_PrpD_C"/>
</dbReference>
<dbReference type="PANTHER" id="PTHR16943">
    <property type="entry name" value="2-METHYLCITRATE DEHYDRATASE-RELATED"/>
    <property type="match status" value="1"/>
</dbReference>
<dbReference type="Gene3D" id="1.10.4100.10">
    <property type="entry name" value="2-methylcitrate dehydratase PrpD"/>
    <property type="match status" value="1"/>
</dbReference>
<dbReference type="GO" id="GO:0019679">
    <property type="term" value="P:propionate metabolic process, methylcitrate cycle"/>
    <property type="evidence" value="ECO:0007669"/>
    <property type="project" value="InterPro"/>
</dbReference>
<dbReference type="AlphaFoldDB" id="A0A8E2AMC0"/>
<dbReference type="InterPro" id="IPR045336">
    <property type="entry name" value="MmgE_PrpD_N"/>
</dbReference>
<evidence type="ECO:0000256" key="1">
    <source>
        <dbReference type="ARBA" id="ARBA00006174"/>
    </source>
</evidence>
<evidence type="ECO:0000313" key="5">
    <source>
        <dbReference type="EMBL" id="OCH85954.1"/>
    </source>
</evidence>
<comment type="similarity">
    <text evidence="1">Belongs to the PrpD family.</text>
</comment>
<feature type="domain" description="MmgE/PrpD C-terminal" evidence="4">
    <location>
        <begin position="280"/>
        <end position="444"/>
    </location>
</feature>
<protein>
    <submittedName>
        <fullName evidence="5">2-methylcitrate dehydratase</fullName>
    </submittedName>
</protein>
<evidence type="ECO:0000256" key="2">
    <source>
        <dbReference type="ARBA" id="ARBA00023239"/>
    </source>
</evidence>
<gene>
    <name evidence="5" type="ORF">OBBRIDRAFT_856932</name>
</gene>
<dbReference type="Pfam" id="PF19305">
    <property type="entry name" value="MmgE_PrpD_C"/>
    <property type="match status" value="1"/>
</dbReference>
<dbReference type="PANTHER" id="PTHR16943:SF15">
    <property type="entry name" value="DEHYDRATASE (PRPD), PUTATIVE-RELATED"/>
    <property type="match status" value="1"/>
</dbReference>
<dbReference type="GO" id="GO:0005739">
    <property type="term" value="C:mitochondrion"/>
    <property type="evidence" value="ECO:0007669"/>
    <property type="project" value="TreeGrafter"/>
</dbReference>
<dbReference type="GO" id="GO:0051537">
    <property type="term" value="F:2 iron, 2 sulfur cluster binding"/>
    <property type="evidence" value="ECO:0007669"/>
    <property type="project" value="InterPro"/>
</dbReference>
<dbReference type="GO" id="GO:0047547">
    <property type="term" value="F:2-methylcitrate dehydratase activity"/>
    <property type="evidence" value="ECO:0007669"/>
    <property type="project" value="InterPro"/>
</dbReference>